<name>A0A0R1XI19_9LACO</name>
<dbReference type="Proteomes" id="UP000051412">
    <property type="component" value="Unassembled WGS sequence"/>
</dbReference>
<keyword evidence="2" id="KW-1185">Reference proteome</keyword>
<dbReference type="RefSeq" id="WP_047766839.1">
    <property type="nucleotide sequence ID" value="NZ_AZGM01000029.1"/>
</dbReference>
<sequence>MVNVEYRIILPTNVKYLDITRNYIELLKMNWPEAYKHLIISVTGPANASINFDSIPIIRNREYDSLPSCVYNAALNYKADYYLVFLGDAFISKPVNNKSIESLLQSLIKENINYCRLLPQFSLHERNHQKKYRRINTDERYGHSFIAFGASPEFIKKEFSHNITDRDFEIKYLKLANRKENLYFKDRTILQKNLFHILPSIQKGKWDRVNYFYLKKKYPKVSFSNRGIISWKYECILQIRKLILPIMPDYIRKKLKYKNFKYFDTKL</sequence>
<dbReference type="STRING" id="1423782.FD32_GL001543"/>
<dbReference type="PATRIC" id="fig|1423782.4.peg.1601"/>
<organism evidence="1 2">
    <name type="scientific">Limosilactobacillus panis DSM 6035</name>
    <dbReference type="NCBI Taxonomy" id="1423782"/>
    <lineage>
        <taxon>Bacteria</taxon>
        <taxon>Bacillati</taxon>
        <taxon>Bacillota</taxon>
        <taxon>Bacilli</taxon>
        <taxon>Lactobacillales</taxon>
        <taxon>Lactobacillaceae</taxon>
        <taxon>Limosilactobacillus</taxon>
    </lineage>
</organism>
<protein>
    <recommendedName>
        <fullName evidence="3">Glycosyltransferase</fullName>
    </recommendedName>
</protein>
<dbReference type="AlphaFoldDB" id="A0A0R1XI19"/>
<accession>A0A0R1XI19</accession>
<evidence type="ECO:0000313" key="2">
    <source>
        <dbReference type="Proteomes" id="UP000051412"/>
    </source>
</evidence>
<comment type="caution">
    <text evidence="1">The sequence shown here is derived from an EMBL/GenBank/DDBJ whole genome shotgun (WGS) entry which is preliminary data.</text>
</comment>
<dbReference type="EMBL" id="AZGM01000029">
    <property type="protein sequence ID" value="KRM29061.1"/>
    <property type="molecule type" value="Genomic_DNA"/>
</dbReference>
<evidence type="ECO:0000313" key="1">
    <source>
        <dbReference type="EMBL" id="KRM29061.1"/>
    </source>
</evidence>
<evidence type="ECO:0008006" key="3">
    <source>
        <dbReference type="Google" id="ProtNLM"/>
    </source>
</evidence>
<proteinExistence type="predicted"/>
<reference evidence="1 2" key="1">
    <citation type="journal article" date="2015" name="Genome Announc.">
        <title>Expanding the biotechnology potential of lactobacilli through comparative genomics of 213 strains and associated genera.</title>
        <authorList>
            <person name="Sun Z."/>
            <person name="Harris H.M."/>
            <person name="McCann A."/>
            <person name="Guo C."/>
            <person name="Argimon S."/>
            <person name="Zhang W."/>
            <person name="Yang X."/>
            <person name="Jeffery I.B."/>
            <person name="Cooney J.C."/>
            <person name="Kagawa T.F."/>
            <person name="Liu W."/>
            <person name="Song Y."/>
            <person name="Salvetti E."/>
            <person name="Wrobel A."/>
            <person name="Rasinkangas P."/>
            <person name="Parkhill J."/>
            <person name="Rea M.C."/>
            <person name="O'Sullivan O."/>
            <person name="Ritari J."/>
            <person name="Douillard F.P."/>
            <person name="Paul Ross R."/>
            <person name="Yang R."/>
            <person name="Briner A.E."/>
            <person name="Felis G.E."/>
            <person name="de Vos W.M."/>
            <person name="Barrangou R."/>
            <person name="Klaenhammer T.R."/>
            <person name="Caufield P.W."/>
            <person name="Cui Y."/>
            <person name="Zhang H."/>
            <person name="O'Toole P.W."/>
        </authorList>
    </citation>
    <scope>NUCLEOTIDE SEQUENCE [LARGE SCALE GENOMIC DNA]</scope>
    <source>
        <strain evidence="1 2">DSM 6035</strain>
    </source>
</reference>
<gene>
    <name evidence="1" type="ORF">FD32_GL001543</name>
</gene>